<sequence length="451" mass="49251">MPPPPPLLLLPLLWGGSLTQNWAIQLELQGPVMVQEGLCVLVPCSVDFSVSYVYWFRRGAKINSDHLVATNKPGKKLEERTQGRFFLLGKPWSNNCTLRIRDVNKADSGTYFIALETYGYMYSYVDKAFSLEVTALTQSPDVQILGTLESGHPENLTCSVPWACVQGTPPIFSWNSAALTSLGPRTHLSSVLTVSPRPRDHGTSLTCQVFFPAVNVAVERTIQLNVSYAPQDLTISVFQGENTALKILENASSLTILEGQSLCLQCAADSKPHASLQWFRGFPTPNAAPISNTGYIELTQVGTGEEGVFTCQAQNQLGSQLALLNLSIHWKAEPGSGAEALGAVGGVVMIALLCLSVFLMFRVKKTQRKEAPGTMEGMNDTNLVLESGPWGHRHKFQRVFPSDHPASAGAGPISGEEPELHYASLNFHKLKLQEQNSTSTDYSEIKIMRSS</sequence>
<name>A0AC54ZDX4_ORYAF</name>
<dbReference type="Proteomes" id="UP000694850">
    <property type="component" value="Unplaced"/>
</dbReference>
<dbReference type="RefSeq" id="XP_042639172.1">
    <property type="nucleotide sequence ID" value="XM_042783238.1"/>
</dbReference>
<evidence type="ECO:0000313" key="1">
    <source>
        <dbReference type="Proteomes" id="UP000694850"/>
    </source>
</evidence>
<organism evidence="1 2">
    <name type="scientific">Orycteropus afer afer</name>
    <dbReference type="NCBI Taxonomy" id="1230840"/>
    <lineage>
        <taxon>Eukaryota</taxon>
        <taxon>Metazoa</taxon>
        <taxon>Chordata</taxon>
        <taxon>Craniata</taxon>
        <taxon>Vertebrata</taxon>
        <taxon>Euteleostomi</taxon>
        <taxon>Mammalia</taxon>
        <taxon>Eutheria</taxon>
        <taxon>Afrotheria</taxon>
        <taxon>Tubulidentata</taxon>
        <taxon>Orycteropodidae</taxon>
        <taxon>Orycteropus</taxon>
    </lineage>
</organism>
<reference evidence="2" key="1">
    <citation type="submission" date="2025-08" db="UniProtKB">
        <authorList>
            <consortium name="RefSeq"/>
        </authorList>
    </citation>
    <scope>IDENTIFICATION</scope>
</reference>
<accession>A0AC54ZDX4</accession>
<protein>
    <submittedName>
        <fullName evidence="2">Sialic acid-binding Ig-like lectin 6</fullName>
    </submittedName>
</protein>
<proteinExistence type="predicted"/>
<gene>
    <name evidence="2" type="primary">LOC103211622</name>
</gene>
<keyword evidence="1" id="KW-1185">Reference proteome</keyword>
<evidence type="ECO:0000313" key="2">
    <source>
        <dbReference type="RefSeq" id="XP_042639172.1"/>
    </source>
</evidence>